<organism evidence="2 3">
    <name type="scientific">Brassica napus</name>
    <name type="common">Rape</name>
    <dbReference type="NCBI Taxonomy" id="3708"/>
    <lineage>
        <taxon>Eukaryota</taxon>
        <taxon>Viridiplantae</taxon>
        <taxon>Streptophyta</taxon>
        <taxon>Embryophyta</taxon>
        <taxon>Tracheophyta</taxon>
        <taxon>Spermatophyta</taxon>
        <taxon>Magnoliopsida</taxon>
        <taxon>eudicotyledons</taxon>
        <taxon>Gunneridae</taxon>
        <taxon>Pentapetalae</taxon>
        <taxon>rosids</taxon>
        <taxon>malvids</taxon>
        <taxon>Brassicales</taxon>
        <taxon>Brassicaceae</taxon>
        <taxon>Brassiceae</taxon>
        <taxon>Brassica</taxon>
    </lineage>
</organism>
<keyword evidence="3" id="KW-1185">Reference proteome</keyword>
<feature type="region of interest" description="Disordered" evidence="1">
    <location>
        <begin position="43"/>
        <end position="193"/>
    </location>
</feature>
<feature type="compositionally biased region" description="Polar residues" evidence="1">
    <location>
        <begin position="169"/>
        <end position="179"/>
    </location>
</feature>
<evidence type="ECO:0000256" key="1">
    <source>
        <dbReference type="SAM" id="MobiDB-lite"/>
    </source>
</evidence>
<dbReference type="InterPro" id="IPR043151">
    <property type="entry name" value="BAH_sf"/>
</dbReference>
<accession>A0ABQ7YS86</accession>
<dbReference type="PANTHER" id="PTHR46871">
    <property type="entry name" value="BROMO-ADJACENT HOMOLOGY (BAH) DOMAIN-CONTAINING PROTEIN"/>
    <property type="match status" value="1"/>
</dbReference>
<feature type="compositionally biased region" description="Basic residues" evidence="1">
    <location>
        <begin position="147"/>
        <end position="158"/>
    </location>
</feature>
<dbReference type="Proteomes" id="UP000824890">
    <property type="component" value="Unassembled WGS sequence"/>
</dbReference>
<proteinExistence type="predicted"/>
<feature type="non-terminal residue" evidence="2">
    <location>
        <position position="264"/>
    </location>
</feature>
<dbReference type="EMBL" id="JAGKQM010000017">
    <property type="protein sequence ID" value="KAH0871021.1"/>
    <property type="molecule type" value="Genomic_DNA"/>
</dbReference>
<dbReference type="Gene3D" id="2.30.30.490">
    <property type="match status" value="1"/>
</dbReference>
<feature type="compositionally biased region" description="Basic residues" evidence="1">
    <location>
        <begin position="58"/>
        <end position="67"/>
    </location>
</feature>
<reference evidence="2 3" key="1">
    <citation type="submission" date="2021-05" db="EMBL/GenBank/DDBJ databases">
        <title>Genome Assembly of Synthetic Allotetraploid Brassica napus Reveals Homoeologous Exchanges between Subgenomes.</title>
        <authorList>
            <person name="Davis J.T."/>
        </authorList>
    </citation>
    <scope>NUCLEOTIDE SEQUENCE [LARGE SCALE GENOMIC DNA]</scope>
    <source>
        <strain evidence="3">cv. Da-Ae</strain>
        <tissue evidence="2">Seedling</tissue>
    </source>
</reference>
<evidence type="ECO:0000313" key="2">
    <source>
        <dbReference type="EMBL" id="KAH0871021.1"/>
    </source>
</evidence>
<evidence type="ECO:0000313" key="3">
    <source>
        <dbReference type="Proteomes" id="UP000824890"/>
    </source>
</evidence>
<sequence>MGQNIGERLHPSTRLFKCNFRPNLNMQIRENSALYNPAHYIRPNRISTPRSMSDKYKLPRKTLRRRSLSPEPSGESSTDDEANKVERKVPYKALLIRPRPFEPFDEDDSTDSDATDSDATDSDVTSPEGLKVSPKKSNDAINEPSNKKRRLHRKKMYTPRRFISPEAEVNQTDANPCNSRRSEKAHSDQLVSNTKSKDARDLFYSFHYDEVFADSVKHSCIVHFVPENKQIPNRKEYPGLIVQKVYNIALEEAVEVTSSCRGAK</sequence>
<dbReference type="PANTHER" id="PTHR46871:SF4">
    <property type="entry name" value="SHUGOSHIN C-TERMINAL DOMAIN-CONTAINING PROTEIN"/>
    <property type="match status" value="1"/>
</dbReference>
<protein>
    <submittedName>
        <fullName evidence="2">Uncharacterized protein</fullName>
    </submittedName>
</protein>
<comment type="caution">
    <text evidence="2">The sequence shown here is derived from an EMBL/GenBank/DDBJ whole genome shotgun (WGS) entry which is preliminary data.</text>
</comment>
<gene>
    <name evidence="2" type="ORF">HID58_078043</name>
</gene>
<feature type="compositionally biased region" description="Acidic residues" evidence="1">
    <location>
        <begin position="103"/>
        <end position="121"/>
    </location>
</feature>
<name>A0ABQ7YS86_BRANA</name>